<protein>
    <submittedName>
        <fullName evidence="1">Uncharacterized protein</fullName>
    </submittedName>
</protein>
<gene>
    <name evidence="1" type="ORF">CR513_25278</name>
</gene>
<dbReference type="AlphaFoldDB" id="A0A371GPZ4"/>
<sequence length="62" mass="6934">MVFRHLQLRGNILVPTGGISAIQGETPDDKVIHRCILETEISSATRQLEAVTMDRLEQPGKY</sequence>
<organism evidence="1 2">
    <name type="scientific">Mucuna pruriens</name>
    <name type="common">Velvet bean</name>
    <name type="synonym">Dolichos pruriens</name>
    <dbReference type="NCBI Taxonomy" id="157652"/>
    <lineage>
        <taxon>Eukaryota</taxon>
        <taxon>Viridiplantae</taxon>
        <taxon>Streptophyta</taxon>
        <taxon>Embryophyta</taxon>
        <taxon>Tracheophyta</taxon>
        <taxon>Spermatophyta</taxon>
        <taxon>Magnoliopsida</taxon>
        <taxon>eudicotyledons</taxon>
        <taxon>Gunneridae</taxon>
        <taxon>Pentapetalae</taxon>
        <taxon>rosids</taxon>
        <taxon>fabids</taxon>
        <taxon>Fabales</taxon>
        <taxon>Fabaceae</taxon>
        <taxon>Papilionoideae</taxon>
        <taxon>50 kb inversion clade</taxon>
        <taxon>NPAAA clade</taxon>
        <taxon>indigoferoid/millettioid clade</taxon>
        <taxon>Phaseoleae</taxon>
        <taxon>Mucuna</taxon>
    </lineage>
</organism>
<proteinExistence type="predicted"/>
<dbReference type="EMBL" id="QJKJ01004840">
    <property type="protein sequence ID" value="RDX92574.1"/>
    <property type="molecule type" value="Genomic_DNA"/>
</dbReference>
<evidence type="ECO:0000313" key="1">
    <source>
        <dbReference type="EMBL" id="RDX92574.1"/>
    </source>
</evidence>
<feature type="non-terminal residue" evidence="1">
    <location>
        <position position="1"/>
    </location>
</feature>
<evidence type="ECO:0000313" key="2">
    <source>
        <dbReference type="Proteomes" id="UP000257109"/>
    </source>
</evidence>
<name>A0A371GPZ4_MUCPR</name>
<keyword evidence="2" id="KW-1185">Reference proteome</keyword>
<reference evidence="1" key="1">
    <citation type="submission" date="2018-05" db="EMBL/GenBank/DDBJ databases">
        <title>Draft genome of Mucuna pruriens seed.</title>
        <authorList>
            <person name="Nnadi N.E."/>
            <person name="Vos R."/>
            <person name="Hasami M.H."/>
            <person name="Devisetty U.K."/>
            <person name="Aguiy J.C."/>
        </authorList>
    </citation>
    <scope>NUCLEOTIDE SEQUENCE [LARGE SCALE GENOMIC DNA]</scope>
    <source>
        <strain evidence="1">JCA_2017</strain>
    </source>
</reference>
<comment type="caution">
    <text evidence="1">The sequence shown here is derived from an EMBL/GenBank/DDBJ whole genome shotgun (WGS) entry which is preliminary data.</text>
</comment>
<dbReference type="Proteomes" id="UP000257109">
    <property type="component" value="Unassembled WGS sequence"/>
</dbReference>
<accession>A0A371GPZ4</accession>